<protein>
    <recommendedName>
        <fullName evidence="1">DUF4440 domain-containing protein</fullName>
    </recommendedName>
</protein>
<name>A0A0L6JIJ6_9FIRM</name>
<dbReference type="InterPro" id="IPR027843">
    <property type="entry name" value="DUF4440"/>
</dbReference>
<accession>A0A0L6JIJ6</accession>
<feature type="domain" description="DUF4440" evidence="1">
    <location>
        <begin position="7"/>
        <end position="113"/>
    </location>
</feature>
<dbReference type="STRING" id="398512.Bccel_0778"/>
<dbReference type="Pfam" id="PF14534">
    <property type="entry name" value="DUF4440"/>
    <property type="match status" value="1"/>
</dbReference>
<dbReference type="InterPro" id="IPR032710">
    <property type="entry name" value="NTF2-like_dom_sf"/>
</dbReference>
<dbReference type="eggNOG" id="COG4994">
    <property type="taxonomic scope" value="Bacteria"/>
</dbReference>
<dbReference type="Proteomes" id="UP000036923">
    <property type="component" value="Unassembled WGS sequence"/>
</dbReference>
<dbReference type="EMBL" id="LGTC01000001">
    <property type="protein sequence ID" value="KNY25518.1"/>
    <property type="molecule type" value="Genomic_DNA"/>
</dbReference>
<proteinExistence type="predicted"/>
<keyword evidence="3" id="KW-1185">Reference proteome</keyword>
<evidence type="ECO:0000313" key="3">
    <source>
        <dbReference type="Proteomes" id="UP000036923"/>
    </source>
</evidence>
<comment type="caution">
    <text evidence="2">The sequence shown here is derived from an EMBL/GenBank/DDBJ whole genome shotgun (WGS) entry which is preliminary data.</text>
</comment>
<dbReference type="OrthoDB" id="5383110at2"/>
<evidence type="ECO:0000313" key="2">
    <source>
        <dbReference type="EMBL" id="KNY25518.1"/>
    </source>
</evidence>
<dbReference type="RefSeq" id="WP_036941141.1">
    <property type="nucleotide sequence ID" value="NZ_JQKC01000014.1"/>
</dbReference>
<dbReference type="SUPFAM" id="SSF54427">
    <property type="entry name" value="NTF2-like"/>
    <property type="match status" value="1"/>
</dbReference>
<evidence type="ECO:0000259" key="1">
    <source>
        <dbReference type="Pfam" id="PF14534"/>
    </source>
</evidence>
<sequence>MTKQEQIIECEKRLLTAFKNNDIEVVEELLHDNLLFNIPSGQTVTKEMDIANIRSGVMEIIEISTSEQQICVTDDIATVAVTMYVRANLSNNLMEGKFRYLRVWKFDNNSWKVIAGSRFQI</sequence>
<organism evidence="2 3">
    <name type="scientific">Pseudobacteroides cellulosolvens ATCC 35603 = DSM 2933</name>
    <dbReference type="NCBI Taxonomy" id="398512"/>
    <lineage>
        <taxon>Bacteria</taxon>
        <taxon>Bacillati</taxon>
        <taxon>Bacillota</taxon>
        <taxon>Clostridia</taxon>
        <taxon>Eubacteriales</taxon>
        <taxon>Oscillospiraceae</taxon>
        <taxon>Pseudobacteroides</taxon>
    </lineage>
</organism>
<dbReference type="AlphaFoldDB" id="A0A0L6JIJ6"/>
<dbReference type="Gene3D" id="3.10.450.50">
    <property type="match status" value="1"/>
</dbReference>
<gene>
    <name evidence="2" type="ORF">Bccel_0778</name>
</gene>
<reference evidence="3" key="1">
    <citation type="submission" date="2015-07" db="EMBL/GenBank/DDBJ databases">
        <title>Near-Complete Genome Sequence of the Cellulolytic Bacterium Bacteroides (Pseudobacteroides) cellulosolvens ATCC 35603.</title>
        <authorList>
            <person name="Dassa B."/>
            <person name="Utturkar S.M."/>
            <person name="Klingeman D.M."/>
            <person name="Hurt R.A."/>
            <person name="Keller M."/>
            <person name="Xu J."/>
            <person name="Reddy Y.H.K."/>
            <person name="Borovok I."/>
            <person name="Grinberg I.R."/>
            <person name="Lamed R."/>
            <person name="Zhivin O."/>
            <person name="Bayer E.A."/>
            <person name="Brown S.D."/>
        </authorList>
    </citation>
    <scope>NUCLEOTIDE SEQUENCE [LARGE SCALE GENOMIC DNA]</scope>
    <source>
        <strain evidence="3">DSM 2933</strain>
    </source>
</reference>